<reference evidence="2 3" key="1">
    <citation type="submission" date="2023-12" db="EMBL/GenBank/DDBJ databases">
        <title>the genome sequence of Hyalangium sp. s54d21.</title>
        <authorList>
            <person name="Zhang X."/>
        </authorList>
    </citation>
    <scope>NUCLEOTIDE SEQUENCE [LARGE SCALE GENOMIC DNA]</scope>
    <source>
        <strain evidence="3">s54d21</strain>
    </source>
</reference>
<accession>A0ABU5H137</accession>
<evidence type="ECO:0000313" key="3">
    <source>
        <dbReference type="Proteomes" id="UP001291309"/>
    </source>
</evidence>
<dbReference type="Proteomes" id="UP001291309">
    <property type="component" value="Unassembled WGS sequence"/>
</dbReference>
<comment type="caution">
    <text evidence="2">The sequence shown here is derived from an EMBL/GenBank/DDBJ whole genome shotgun (WGS) entry which is preliminary data.</text>
</comment>
<proteinExistence type="predicted"/>
<dbReference type="EMBL" id="JAXIVS010000003">
    <property type="protein sequence ID" value="MDY7227036.1"/>
    <property type="molecule type" value="Genomic_DNA"/>
</dbReference>
<sequence>MTIKTASRELRTLSKPAPQLQTATRIVKPATVTVNPQVRARLQSDDFRPASTRTRPLSLTGESRGQVTPFAGPSIRASQLSSLEGGSIQDRLAVNGGLLADARLNTLLGKDARSLLRAGDIAGLEGASAEIARLTGSEQESAEEAIAEAVDTGDAQAVTDWLREHPDAEDRAEFYDLLFSLPHLAGEVLNNVENLSTADRQLLANSLNAAYESGAVTDEELAEGVVGGGYGASFGETHEGLADIVARTGNPDLIGTYATRELELARAHGGQDLQRVQAAAAALNGLSPTELQDYLAQNGEDVNFLVDNINHDGGFGYAETSTALGDLLETAARIQPPTEESLALFERSIPQLGENPHSREGAARFFERNIEQVLASYTDDSGSLTLEGQEKLGHFFGNTLFSEPSFPGQEQLQEALLGKLDALASSLEAEANANPPSIEAQERARLLGSLIGTVEGGFQFAVDELEQKNQAIEGFTDFLFKAGELIPDLPFPGGGLLKDVALEQLQEWVTDSLTEEAEEAEDALPFHAAFAQGIDNPALRTAYDAARGDVFQNVVKELIN</sequence>
<keyword evidence="3" id="KW-1185">Reference proteome</keyword>
<evidence type="ECO:0000313" key="2">
    <source>
        <dbReference type="EMBL" id="MDY7227036.1"/>
    </source>
</evidence>
<evidence type="ECO:0000256" key="1">
    <source>
        <dbReference type="SAM" id="MobiDB-lite"/>
    </source>
</evidence>
<feature type="region of interest" description="Disordered" evidence="1">
    <location>
        <begin position="47"/>
        <end position="70"/>
    </location>
</feature>
<organism evidence="2 3">
    <name type="scientific">Hyalangium rubrum</name>
    <dbReference type="NCBI Taxonomy" id="3103134"/>
    <lineage>
        <taxon>Bacteria</taxon>
        <taxon>Pseudomonadati</taxon>
        <taxon>Myxococcota</taxon>
        <taxon>Myxococcia</taxon>
        <taxon>Myxococcales</taxon>
        <taxon>Cystobacterineae</taxon>
        <taxon>Archangiaceae</taxon>
        <taxon>Hyalangium</taxon>
    </lineage>
</organism>
<feature type="compositionally biased region" description="Polar residues" evidence="1">
    <location>
        <begin position="51"/>
        <end position="66"/>
    </location>
</feature>
<gene>
    <name evidence="2" type="ORF">SYV04_11570</name>
</gene>
<protein>
    <submittedName>
        <fullName evidence="2">Uncharacterized protein</fullName>
    </submittedName>
</protein>
<dbReference type="RefSeq" id="WP_321545753.1">
    <property type="nucleotide sequence ID" value="NZ_JAXIVS010000003.1"/>
</dbReference>
<name>A0ABU5H137_9BACT</name>